<evidence type="ECO:0000313" key="2">
    <source>
        <dbReference type="Proteomes" id="UP000789525"/>
    </source>
</evidence>
<name>A0ACA9N5S0_9GLOM</name>
<keyword evidence="2" id="KW-1185">Reference proteome</keyword>
<accession>A0ACA9N5S0</accession>
<sequence>DVKEIFSRMIEKHYIIPFNITDSKSAQDKASEAEQRELAKVTNFIPTKKQVAEVKAKLAGDVGSDDVSTGSVKRKISAVNLDRPAKQQKGEEVLDENQYFRVNYERFNVKARNKRFESFIGIRINESAGLITKTILDISNDEKVEEIESRLISAQRIVKTVPVEKTEMLASQMKTERGKTTRDALIRQYLEYLVEDETNFLHKKDENLGGMYCVNYQELCESLKQEIFEDIILEKYGIMGLRIMKVLNSNQKLSEKSITTFSLMSMSDVRQKLTELLNGGFIQIQEVPRSADRAPSRTYYLWYVDYSKCYEIILDNYYRTLANIHQVRFAQETLAATLLEKKENEEALKQLNDNASIQLLTENERRSLNDLEHLLNQLDTAQLRIVQDIMLFRNFK</sequence>
<gene>
    <name evidence="1" type="ORF">ACOLOM_LOCUS7820</name>
</gene>
<dbReference type="Proteomes" id="UP000789525">
    <property type="component" value="Unassembled WGS sequence"/>
</dbReference>
<evidence type="ECO:0000313" key="1">
    <source>
        <dbReference type="EMBL" id="CAG8636901.1"/>
    </source>
</evidence>
<dbReference type="EMBL" id="CAJVPT010018780">
    <property type="protein sequence ID" value="CAG8636901.1"/>
    <property type="molecule type" value="Genomic_DNA"/>
</dbReference>
<protein>
    <submittedName>
        <fullName evidence="1">4063_t:CDS:1</fullName>
    </submittedName>
</protein>
<organism evidence="1 2">
    <name type="scientific">Acaulospora colombiana</name>
    <dbReference type="NCBI Taxonomy" id="27376"/>
    <lineage>
        <taxon>Eukaryota</taxon>
        <taxon>Fungi</taxon>
        <taxon>Fungi incertae sedis</taxon>
        <taxon>Mucoromycota</taxon>
        <taxon>Glomeromycotina</taxon>
        <taxon>Glomeromycetes</taxon>
        <taxon>Diversisporales</taxon>
        <taxon>Acaulosporaceae</taxon>
        <taxon>Acaulospora</taxon>
    </lineage>
</organism>
<proteinExistence type="predicted"/>
<feature type="non-terminal residue" evidence="1">
    <location>
        <position position="1"/>
    </location>
</feature>
<comment type="caution">
    <text evidence="1">The sequence shown here is derived from an EMBL/GenBank/DDBJ whole genome shotgun (WGS) entry which is preliminary data.</text>
</comment>
<reference evidence="1" key="1">
    <citation type="submission" date="2021-06" db="EMBL/GenBank/DDBJ databases">
        <authorList>
            <person name="Kallberg Y."/>
            <person name="Tangrot J."/>
            <person name="Rosling A."/>
        </authorList>
    </citation>
    <scope>NUCLEOTIDE SEQUENCE</scope>
    <source>
        <strain evidence="1">CL356</strain>
    </source>
</reference>